<name>A0A183B1S7_9TREM</name>
<proteinExistence type="predicted"/>
<sequence>MSGTPNYQSTDTQCFERIDYPHVAMVELSGGYAHPEGFGEALWCRIKVRAGQYTAFGVIYCTPAGYVPELLASIQRRGVPQTDRPRDGRNVWRSFVPDMRQAALLTN</sequence>
<evidence type="ECO:0000313" key="3">
    <source>
        <dbReference type="WBParaSite" id="ECPE_0001320101-mRNA-1"/>
    </source>
</evidence>
<dbReference type="EMBL" id="UZAN01054449">
    <property type="protein sequence ID" value="VDP90434.1"/>
    <property type="molecule type" value="Genomic_DNA"/>
</dbReference>
<accession>A0A183B1S7</accession>
<dbReference type="WBParaSite" id="ECPE_0001320101-mRNA-1">
    <property type="protein sequence ID" value="ECPE_0001320101-mRNA-1"/>
    <property type="gene ID" value="ECPE_0001320101"/>
</dbReference>
<reference evidence="1 2" key="2">
    <citation type="submission" date="2018-11" db="EMBL/GenBank/DDBJ databases">
        <authorList>
            <consortium name="Pathogen Informatics"/>
        </authorList>
    </citation>
    <scope>NUCLEOTIDE SEQUENCE [LARGE SCALE GENOMIC DNA]</scope>
    <source>
        <strain evidence="1 2">Egypt</strain>
    </source>
</reference>
<dbReference type="AlphaFoldDB" id="A0A183B1S7"/>
<dbReference type="Proteomes" id="UP000272942">
    <property type="component" value="Unassembled WGS sequence"/>
</dbReference>
<evidence type="ECO:0000313" key="2">
    <source>
        <dbReference type="Proteomes" id="UP000272942"/>
    </source>
</evidence>
<reference evidence="3" key="1">
    <citation type="submission" date="2016-06" db="UniProtKB">
        <authorList>
            <consortium name="WormBaseParasite"/>
        </authorList>
    </citation>
    <scope>IDENTIFICATION</scope>
</reference>
<gene>
    <name evidence="1" type="ORF">ECPE_LOCUS13162</name>
</gene>
<organism evidence="3">
    <name type="scientific">Echinostoma caproni</name>
    <dbReference type="NCBI Taxonomy" id="27848"/>
    <lineage>
        <taxon>Eukaryota</taxon>
        <taxon>Metazoa</taxon>
        <taxon>Spiralia</taxon>
        <taxon>Lophotrochozoa</taxon>
        <taxon>Platyhelminthes</taxon>
        <taxon>Trematoda</taxon>
        <taxon>Digenea</taxon>
        <taxon>Plagiorchiida</taxon>
        <taxon>Echinostomata</taxon>
        <taxon>Echinostomatoidea</taxon>
        <taxon>Echinostomatidae</taxon>
        <taxon>Echinostoma</taxon>
    </lineage>
</organism>
<evidence type="ECO:0000313" key="1">
    <source>
        <dbReference type="EMBL" id="VDP90434.1"/>
    </source>
</evidence>
<protein>
    <submittedName>
        <fullName evidence="3">N-acetyltransferase</fullName>
    </submittedName>
</protein>
<keyword evidence="2" id="KW-1185">Reference proteome</keyword>